<evidence type="ECO:0000313" key="2">
    <source>
        <dbReference type="Proteomes" id="UP001341840"/>
    </source>
</evidence>
<accession>A0ABU6UYU0</accession>
<keyword evidence="2" id="KW-1185">Reference proteome</keyword>
<evidence type="ECO:0000313" key="1">
    <source>
        <dbReference type="EMBL" id="MED6164793.1"/>
    </source>
</evidence>
<proteinExistence type="predicted"/>
<comment type="caution">
    <text evidence="1">The sequence shown here is derived from an EMBL/GenBank/DDBJ whole genome shotgun (WGS) entry which is preliminary data.</text>
</comment>
<sequence>MLLEGGEAISNENDDVVQIVVVTSGRPAGCNGGPVVCIGIAGGGSIHTTKGSTCHGLTAGVFATTAVLRPRWRCCDGHAPCLPSLPFYLLEFLA</sequence>
<gene>
    <name evidence="1" type="ORF">PIB30_093599</name>
</gene>
<dbReference type="Proteomes" id="UP001341840">
    <property type="component" value="Unassembled WGS sequence"/>
</dbReference>
<dbReference type="EMBL" id="JASCZI010122837">
    <property type="protein sequence ID" value="MED6164793.1"/>
    <property type="molecule type" value="Genomic_DNA"/>
</dbReference>
<protein>
    <submittedName>
        <fullName evidence="1">Uncharacterized protein</fullName>
    </submittedName>
</protein>
<organism evidence="1 2">
    <name type="scientific">Stylosanthes scabra</name>
    <dbReference type="NCBI Taxonomy" id="79078"/>
    <lineage>
        <taxon>Eukaryota</taxon>
        <taxon>Viridiplantae</taxon>
        <taxon>Streptophyta</taxon>
        <taxon>Embryophyta</taxon>
        <taxon>Tracheophyta</taxon>
        <taxon>Spermatophyta</taxon>
        <taxon>Magnoliopsida</taxon>
        <taxon>eudicotyledons</taxon>
        <taxon>Gunneridae</taxon>
        <taxon>Pentapetalae</taxon>
        <taxon>rosids</taxon>
        <taxon>fabids</taxon>
        <taxon>Fabales</taxon>
        <taxon>Fabaceae</taxon>
        <taxon>Papilionoideae</taxon>
        <taxon>50 kb inversion clade</taxon>
        <taxon>dalbergioids sensu lato</taxon>
        <taxon>Dalbergieae</taxon>
        <taxon>Pterocarpus clade</taxon>
        <taxon>Stylosanthes</taxon>
    </lineage>
</organism>
<name>A0ABU6UYU0_9FABA</name>
<feature type="non-terminal residue" evidence="1">
    <location>
        <position position="94"/>
    </location>
</feature>
<reference evidence="1 2" key="1">
    <citation type="journal article" date="2023" name="Plants (Basel)">
        <title>Bridging the Gap: Combining Genomics and Transcriptomics Approaches to Understand Stylosanthes scabra, an Orphan Legume from the Brazilian Caatinga.</title>
        <authorList>
            <person name="Ferreira-Neto J.R.C."/>
            <person name="da Silva M.D."/>
            <person name="Binneck E."/>
            <person name="de Melo N.F."/>
            <person name="da Silva R.H."/>
            <person name="de Melo A.L.T.M."/>
            <person name="Pandolfi V."/>
            <person name="Bustamante F.O."/>
            <person name="Brasileiro-Vidal A.C."/>
            <person name="Benko-Iseppon A.M."/>
        </authorList>
    </citation>
    <scope>NUCLEOTIDE SEQUENCE [LARGE SCALE GENOMIC DNA]</scope>
    <source>
        <tissue evidence="1">Leaves</tissue>
    </source>
</reference>